<keyword evidence="11" id="KW-0675">Receptor</keyword>
<feature type="compositionally biased region" description="Basic and acidic residues" evidence="12">
    <location>
        <begin position="663"/>
        <end position="678"/>
    </location>
</feature>
<dbReference type="Pfam" id="PF13855">
    <property type="entry name" value="LRR_8"/>
    <property type="match status" value="1"/>
</dbReference>
<keyword evidence="3" id="KW-0433">Leucine-rich repeat</keyword>
<dbReference type="FunFam" id="3.80.10.10:FF:000400">
    <property type="entry name" value="Nuclear pore complex protein NUP107"/>
    <property type="match status" value="1"/>
</dbReference>
<dbReference type="InterPro" id="IPR011009">
    <property type="entry name" value="Kinase-like_dom_sf"/>
</dbReference>
<dbReference type="eggNOG" id="ENOG502QUCK">
    <property type="taxonomic scope" value="Eukaryota"/>
</dbReference>
<dbReference type="InterPro" id="IPR000719">
    <property type="entry name" value="Prot_kinase_dom"/>
</dbReference>
<dbReference type="InterPro" id="IPR001611">
    <property type="entry name" value="Leu-rich_rpt"/>
</dbReference>
<feature type="region of interest" description="Disordered" evidence="12">
    <location>
        <begin position="606"/>
        <end position="700"/>
    </location>
</feature>
<evidence type="ECO:0000256" key="9">
    <source>
        <dbReference type="ARBA" id="ARBA00022989"/>
    </source>
</evidence>
<evidence type="ECO:0000313" key="16">
    <source>
        <dbReference type="EMBL" id="KDO66382.1"/>
    </source>
</evidence>
<feature type="compositionally biased region" description="Low complexity" evidence="12">
    <location>
        <begin position="613"/>
        <end position="623"/>
    </location>
</feature>
<dbReference type="Pfam" id="PF07714">
    <property type="entry name" value="PK_Tyr_Ser-Thr"/>
    <property type="match status" value="1"/>
</dbReference>
<sequence length="1025" mass="111574">MQTVSLIVLLLVVNALGQSDFEALLQLKKGIAKDPSGQIIDSWDTKSLSSDGCPRNWFGITCTNGYVTSIMLNDMGLVGNFSFPTIIGLKMLCNVSVSNNQLMGNITDIGSIQSLEFLDLSHNLFHGLIPSGIVSLKNLMLLNISSNSFEGTFPSGFGGLGKLKYLDLRANRFGGDIMHLLSQLGSVVHVDLSNNQFSGSLDLGLGDSSFISSIQYLNISENSLVGELFPHDGMPYFDNLEVFDASNNHLVGAIPSFNFVFSLRILRLGSNQLSGSLPVALLQESSMMLSELDLSLNQLEGPVGSITSATLKKVNLSSNKLSGSLPARVGHCTIVDLSNNRLSGDLSRMQNWGNYVEDIHLSSNFLTGMVPNQTSQFLRLTSFKVSNNSLEGDLPAVLGTYPELKVIDLSLNHLNGFLLPSFFTSTKLTDLNLSGNNFSGPLPLQEIQNNPSTGSTQNLSLTSLDLAYNSLSGRLLPGISKFHNLVYLNLSNNKFEGSIPDGLPNGLKEFNVSFNNLSGVVPENLRNFPDSAFHPGNSLLTFPNSPSQQDVPDLTLRGHGNHMKPATKIALIVGLVCGVTMVALLCMLIYFRALWQRHGRDSFKRDGEQKAFSEGSSSLSQRSGVNKKGDPSLSSFTFHQDPLPSSPMESAYDAGETSSVVTKPKELYHPDSVRKDEGLSSPVSLLSSSNPSQSKNSRFTKNSDVLNACSPEKLAGDLHLFDVSLMFTAEELSHAPAEVIGRSCHGTLYKATLDSGSILAVKRLREGIAKGKKEFAREVKKLGNIKHPNLVSLQGYYWGPKEHEKLVISNYINAQSLAVYLQETDPRKLPPLSIDERLRVAVDVARCLNYLHNERAIPHGNLKSTNILLEAPTMNAVLTDYSLHRILTSAGTADQVLNAGALGYRPPEFASTSKPCPSLKSDVYAFGIILLELLTGKSSGEIVCVDPGVVDLTDWVRLLALENRSGECFDRLIMDGHDMEQPPRILSDMLQVALRCILPASERPDMMSVFEELSTIVLEKDSQGK</sequence>
<dbReference type="PANTHER" id="PTHR48003:SF3">
    <property type="entry name" value="LEUCINE-RICH REPEAT PROTEIN KINASE FAMILY PROTEIN"/>
    <property type="match status" value="1"/>
</dbReference>
<name>A0A067FSE4_CITSI</name>
<evidence type="ECO:0000256" key="10">
    <source>
        <dbReference type="ARBA" id="ARBA00023136"/>
    </source>
</evidence>
<protein>
    <recommendedName>
        <fullName evidence="15">Protein kinase domain-containing protein</fullName>
    </recommendedName>
</protein>
<dbReference type="GO" id="GO:0005524">
    <property type="term" value="F:ATP binding"/>
    <property type="evidence" value="ECO:0007669"/>
    <property type="project" value="UniProtKB-KW"/>
</dbReference>
<evidence type="ECO:0000256" key="3">
    <source>
        <dbReference type="ARBA" id="ARBA00022614"/>
    </source>
</evidence>
<dbReference type="Gene3D" id="1.10.510.10">
    <property type="entry name" value="Transferase(Phosphotransferase) domain 1"/>
    <property type="match status" value="1"/>
</dbReference>
<organism evidence="16 17">
    <name type="scientific">Citrus sinensis</name>
    <name type="common">Sweet orange</name>
    <name type="synonym">Citrus aurantium var. sinensis</name>
    <dbReference type="NCBI Taxonomy" id="2711"/>
    <lineage>
        <taxon>Eukaryota</taxon>
        <taxon>Viridiplantae</taxon>
        <taxon>Streptophyta</taxon>
        <taxon>Embryophyta</taxon>
        <taxon>Tracheophyta</taxon>
        <taxon>Spermatophyta</taxon>
        <taxon>Magnoliopsida</taxon>
        <taxon>eudicotyledons</taxon>
        <taxon>Gunneridae</taxon>
        <taxon>Pentapetalae</taxon>
        <taxon>rosids</taxon>
        <taxon>malvids</taxon>
        <taxon>Sapindales</taxon>
        <taxon>Rutaceae</taxon>
        <taxon>Aurantioideae</taxon>
        <taxon>Citrus</taxon>
    </lineage>
</organism>
<evidence type="ECO:0000256" key="13">
    <source>
        <dbReference type="SAM" id="Phobius"/>
    </source>
</evidence>
<dbReference type="Proteomes" id="UP000027120">
    <property type="component" value="Unassembled WGS sequence"/>
</dbReference>
<keyword evidence="10 13" id="KW-0472">Membrane</keyword>
<dbReference type="FunFam" id="3.30.200.20:FF:000486">
    <property type="entry name" value="Leucine-rich repeat receptor-like protein kinase"/>
    <property type="match status" value="1"/>
</dbReference>
<feature type="transmembrane region" description="Helical" evidence="13">
    <location>
        <begin position="569"/>
        <end position="595"/>
    </location>
</feature>
<dbReference type="FunFam" id="1.10.510.10:FF:000480">
    <property type="entry name" value="Pollen receptor-like kinase 1"/>
    <property type="match status" value="1"/>
</dbReference>
<dbReference type="GO" id="GO:0004672">
    <property type="term" value="F:protein kinase activity"/>
    <property type="evidence" value="ECO:0000318"/>
    <property type="project" value="GO_Central"/>
</dbReference>
<dbReference type="PANTHER" id="PTHR48003">
    <property type="entry name" value="OS07G0626500 PROTEIN"/>
    <property type="match status" value="1"/>
</dbReference>
<keyword evidence="5 14" id="KW-0732">Signal</keyword>
<keyword evidence="4 13" id="KW-0812">Transmembrane</keyword>
<keyword evidence="9 13" id="KW-1133">Transmembrane helix</keyword>
<evidence type="ECO:0000256" key="1">
    <source>
        <dbReference type="ARBA" id="ARBA00004167"/>
    </source>
</evidence>
<dbReference type="AlphaFoldDB" id="A0A067FSE4"/>
<keyword evidence="6" id="KW-0677">Repeat</keyword>
<dbReference type="Pfam" id="PF08263">
    <property type="entry name" value="LRRNT_2"/>
    <property type="match status" value="1"/>
</dbReference>
<dbReference type="PROSITE" id="PS50011">
    <property type="entry name" value="PROTEIN_KINASE_DOM"/>
    <property type="match status" value="1"/>
</dbReference>
<evidence type="ECO:0000259" key="15">
    <source>
        <dbReference type="PROSITE" id="PS50011"/>
    </source>
</evidence>
<feature type="compositionally biased region" description="Low complexity" evidence="12">
    <location>
        <begin position="679"/>
        <end position="697"/>
    </location>
</feature>
<feature type="domain" description="Protein kinase" evidence="15">
    <location>
        <begin position="734"/>
        <end position="1016"/>
    </location>
</feature>
<evidence type="ECO:0000256" key="8">
    <source>
        <dbReference type="ARBA" id="ARBA00022840"/>
    </source>
</evidence>
<dbReference type="Gene3D" id="3.80.10.10">
    <property type="entry name" value="Ribonuclease Inhibitor"/>
    <property type="match status" value="3"/>
</dbReference>
<dbReference type="PaxDb" id="2711-XP_006470440.1"/>
<comment type="subcellular location">
    <subcellularLocation>
        <location evidence="1">Membrane</location>
        <topology evidence="1">Single-pass membrane protein</topology>
    </subcellularLocation>
</comment>
<feature type="signal peptide" evidence="14">
    <location>
        <begin position="1"/>
        <end position="17"/>
    </location>
</feature>
<reference evidence="16 17" key="1">
    <citation type="submission" date="2014-04" db="EMBL/GenBank/DDBJ databases">
        <authorList>
            <consortium name="International Citrus Genome Consortium"/>
            <person name="Gmitter F."/>
            <person name="Chen C."/>
            <person name="Farmerie W."/>
            <person name="Harkins T."/>
            <person name="Desany B."/>
            <person name="Mohiuddin M."/>
            <person name="Kodira C."/>
            <person name="Borodovsky M."/>
            <person name="Lomsadze A."/>
            <person name="Burns P."/>
            <person name="Jenkins J."/>
            <person name="Prochnik S."/>
            <person name="Shu S."/>
            <person name="Chapman J."/>
            <person name="Pitluck S."/>
            <person name="Schmutz J."/>
            <person name="Rokhsar D."/>
        </authorList>
    </citation>
    <scope>NUCLEOTIDE SEQUENCE</scope>
</reference>
<evidence type="ECO:0000256" key="12">
    <source>
        <dbReference type="SAM" id="MobiDB-lite"/>
    </source>
</evidence>
<dbReference type="Pfam" id="PF13516">
    <property type="entry name" value="LRR_6"/>
    <property type="match status" value="1"/>
</dbReference>
<keyword evidence="2" id="KW-0597">Phosphoprotein</keyword>
<feature type="chain" id="PRO_5001637437" description="Protein kinase domain-containing protein" evidence="14">
    <location>
        <begin position="18"/>
        <end position="1025"/>
    </location>
</feature>
<evidence type="ECO:0000256" key="2">
    <source>
        <dbReference type="ARBA" id="ARBA00022553"/>
    </source>
</evidence>
<keyword evidence="8" id="KW-0067">ATP-binding</keyword>
<dbReference type="SUPFAM" id="SSF56112">
    <property type="entry name" value="Protein kinase-like (PK-like)"/>
    <property type="match status" value="1"/>
</dbReference>
<evidence type="ECO:0000256" key="11">
    <source>
        <dbReference type="ARBA" id="ARBA00023170"/>
    </source>
</evidence>
<gene>
    <name evidence="16" type="ORF">CISIN_1g001700mg</name>
</gene>
<dbReference type="InterPro" id="IPR053059">
    <property type="entry name" value="Inactive_SerThr-Kinase_ABA"/>
</dbReference>
<evidence type="ECO:0000256" key="7">
    <source>
        <dbReference type="ARBA" id="ARBA00022741"/>
    </source>
</evidence>
<evidence type="ECO:0000256" key="6">
    <source>
        <dbReference type="ARBA" id="ARBA00022737"/>
    </source>
</evidence>
<dbReference type="Gene3D" id="3.30.200.20">
    <property type="entry name" value="Phosphorylase Kinase, domain 1"/>
    <property type="match status" value="1"/>
</dbReference>
<dbReference type="SUPFAM" id="SSF52047">
    <property type="entry name" value="RNI-like"/>
    <property type="match status" value="1"/>
</dbReference>
<dbReference type="Pfam" id="PF00560">
    <property type="entry name" value="LRR_1"/>
    <property type="match status" value="4"/>
</dbReference>
<proteinExistence type="predicted"/>
<evidence type="ECO:0000313" key="17">
    <source>
        <dbReference type="Proteomes" id="UP000027120"/>
    </source>
</evidence>
<keyword evidence="7" id="KW-0547">Nucleotide-binding</keyword>
<dbReference type="InterPro" id="IPR032675">
    <property type="entry name" value="LRR_dom_sf"/>
</dbReference>
<dbReference type="SMR" id="A0A067FSE4"/>
<dbReference type="SUPFAM" id="SSF52058">
    <property type="entry name" value="L domain-like"/>
    <property type="match status" value="1"/>
</dbReference>
<evidence type="ECO:0000256" key="14">
    <source>
        <dbReference type="SAM" id="SignalP"/>
    </source>
</evidence>
<dbReference type="InterPro" id="IPR013210">
    <property type="entry name" value="LRR_N_plant-typ"/>
</dbReference>
<accession>A0A067FSE4</accession>
<dbReference type="EMBL" id="KK784900">
    <property type="protein sequence ID" value="KDO66382.1"/>
    <property type="molecule type" value="Genomic_DNA"/>
</dbReference>
<evidence type="ECO:0000256" key="4">
    <source>
        <dbReference type="ARBA" id="ARBA00022692"/>
    </source>
</evidence>
<evidence type="ECO:0000256" key="5">
    <source>
        <dbReference type="ARBA" id="ARBA00022729"/>
    </source>
</evidence>
<keyword evidence="17" id="KW-1185">Reference proteome</keyword>
<dbReference type="GO" id="GO:0005886">
    <property type="term" value="C:plasma membrane"/>
    <property type="evidence" value="ECO:0000318"/>
    <property type="project" value="GO_Central"/>
</dbReference>
<dbReference type="InterPro" id="IPR001245">
    <property type="entry name" value="Ser-Thr/Tyr_kinase_cat_dom"/>
</dbReference>